<accession>A0ABX1ZJ27</accession>
<dbReference type="Proteomes" id="UP000618579">
    <property type="component" value="Unassembled WGS sequence"/>
</dbReference>
<name>A0ABX1ZJ27_9BACL</name>
<evidence type="ECO:0000313" key="1">
    <source>
        <dbReference type="EMBL" id="NOU98649.1"/>
    </source>
</evidence>
<proteinExistence type="predicted"/>
<protein>
    <submittedName>
        <fullName evidence="1">Uncharacterized protein</fullName>
    </submittedName>
</protein>
<keyword evidence="2" id="KW-1185">Reference proteome</keyword>
<dbReference type="RefSeq" id="WP_171681530.1">
    <property type="nucleotide sequence ID" value="NZ_WHNZ01000007.1"/>
</dbReference>
<evidence type="ECO:0000313" key="2">
    <source>
        <dbReference type="Proteomes" id="UP000618579"/>
    </source>
</evidence>
<dbReference type="EMBL" id="WHNZ01000007">
    <property type="protein sequence ID" value="NOU98649.1"/>
    <property type="molecule type" value="Genomic_DNA"/>
</dbReference>
<comment type="caution">
    <text evidence="1">The sequence shown here is derived from an EMBL/GenBank/DDBJ whole genome shotgun (WGS) entry which is preliminary data.</text>
</comment>
<sequence>MFSRFKKKQKIAEQYKSLKNIGIRLNEIELDQIVSDSQHSKYEEKPYLLLLIDMGSEIELTSGIFTFPSKDIWHFDSECIENHGDYSSVIKRIAELLEDEISINEIKDYVNLENEEVKISFSINKKLYNYELEFMDDWLDLNIFKIFSEILKEQGSERRFYYSDLGQSILVGAYRKDQVNSLNKLINIFLPL</sequence>
<gene>
    <name evidence="1" type="ORF">GC097_01230</name>
</gene>
<organism evidence="1 2">
    <name type="scientific">Paenibacillus planticolens</name>
    <dbReference type="NCBI Taxonomy" id="2654976"/>
    <lineage>
        <taxon>Bacteria</taxon>
        <taxon>Bacillati</taxon>
        <taxon>Bacillota</taxon>
        <taxon>Bacilli</taxon>
        <taxon>Bacillales</taxon>
        <taxon>Paenibacillaceae</taxon>
        <taxon>Paenibacillus</taxon>
    </lineage>
</organism>
<reference evidence="1 2" key="1">
    <citation type="submission" date="2019-10" db="EMBL/GenBank/DDBJ databases">
        <title>Description of Paenibacillus pedi sp. nov.</title>
        <authorList>
            <person name="Carlier A."/>
            <person name="Qi S."/>
        </authorList>
    </citation>
    <scope>NUCLEOTIDE SEQUENCE [LARGE SCALE GENOMIC DNA]</scope>
    <source>
        <strain evidence="1 2">LMG 31457</strain>
    </source>
</reference>